<dbReference type="PANTHER" id="PTHR43095:SF2">
    <property type="entry name" value="GLUCONOKINASE"/>
    <property type="match status" value="1"/>
</dbReference>
<gene>
    <name evidence="9" type="ORF">J2S00_001477</name>
</gene>
<evidence type="ECO:0000256" key="1">
    <source>
        <dbReference type="ARBA" id="ARBA00009156"/>
    </source>
</evidence>
<evidence type="ECO:0000256" key="4">
    <source>
        <dbReference type="ARBA" id="ARBA00022777"/>
    </source>
</evidence>
<proteinExistence type="inferred from homology"/>
<evidence type="ECO:0000256" key="5">
    <source>
        <dbReference type="ARBA" id="ARBA00022840"/>
    </source>
</evidence>
<dbReference type="Proteomes" id="UP001232445">
    <property type="component" value="Unassembled WGS sequence"/>
</dbReference>
<keyword evidence="2 9" id="KW-0808">Transferase</keyword>
<dbReference type="PANTHER" id="PTHR43095">
    <property type="entry name" value="SUGAR KINASE"/>
    <property type="match status" value="1"/>
</dbReference>
<dbReference type="CDD" id="cd07771">
    <property type="entry name" value="ASKHA_NBD_FGGY_RhaB-like"/>
    <property type="match status" value="1"/>
</dbReference>
<dbReference type="InterPro" id="IPR043129">
    <property type="entry name" value="ATPase_NBD"/>
</dbReference>
<keyword evidence="6" id="KW-0684">Rhamnose metabolism</keyword>
<evidence type="ECO:0000256" key="2">
    <source>
        <dbReference type="ARBA" id="ARBA00022679"/>
    </source>
</evidence>
<keyword evidence="4" id="KW-0418">Kinase</keyword>
<evidence type="ECO:0000313" key="9">
    <source>
        <dbReference type="EMBL" id="MDQ0338691.1"/>
    </source>
</evidence>
<dbReference type="InterPro" id="IPR013449">
    <property type="entry name" value="Rhamnulokinase"/>
</dbReference>
<feature type="domain" description="Carbohydrate kinase FGGY C-terminal" evidence="8">
    <location>
        <begin position="254"/>
        <end position="445"/>
    </location>
</feature>
<evidence type="ECO:0000313" key="10">
    <source>
        <dbReference type="Proteomes" id="UP001232445"/>
    </source>
</evidence>
<evidence type="ECO:0000256" key="6">
    <source>
        <dbReference type="ARBA" id="ARBA00023308"/>
    </source>
</evidence>
<dbReference type="InterPro" id="IPR018484">
    <property type="entry name" value="FGGY_N"/>
</dbReference>
<dbReference type="RefSeq" id="WP_307337443.1">
    <property type="nucleotide sequence ID" value="NZ_JAUSUQ010000004.1"/>
</dbReference>
<dbReference type="InterPro" id="IPR050406">
    <property type="entry name" value="FGGY_Carb_Kinase"/>
</dbReference>
<keyword evidence="5" id="KW-0067">ATP-binding</keyword>
<comment type="similarity">
    <text evidence="1">Belongs to the FGGY kinase family.</text>
</comment>
<dbReference type="Gene3D" id="3.30.420.40">
    <property type="match status" value="2"/>
</dbReference>
<dbReference type="SUPFAM" id="SSF53067">
    <property type="entry name" value="Actin-like ATPase domain"/>
    <property type="match status" value="2"/>
</dbReference>
<dbReference type="Pfam" id="PF00370">
    <property type="entry name" value="FGGY_N"/>
    <property type="match status" value="1"/>
</dbReference>
<dbReference type="EC" id="2.7.1.5" evidence="9"/>
<keyword evidence="10" id="KW-1185">Reference proteome</keyword>
<dbReference type="GO" id="GO:0008993">
    <property type="term" value="F:rhamnulokinase activity"/>
    <property type="evidence" value="ECO:0007669"/>
    <property type="project" value="UniProtKB-EC"/>
</dbReference>
<accession>A0ABU0CQK8</accession>
<sequence>MITLAYDLGATSGRAVVGRFNGERLDIKEIHRFANDPVQVGSHLYWDILRIYHELQLGLLKCKYAGYDHISSMAIDSWAIDFGLLGKNDELLGNPYHYRDPQTAGMMEEVSQIISKKELFSRTGIQFMPINTIYHLYAMRKAGSPILDQAEHLLMIPDLLRFFLTGEKQSEFTNATTTQLFNARSKQWDQHIIEALGLPGHIFGEVSQPAKINGQLRSSVSQDLGMNAIPLVAVAEHDTASAVVAVPAADQDFAYLSCGTWSLLGTEVTEPVLTEHALNWNFTNEGGIHNTYRLLKNIMGLWIIEECRRVWAKEGTNLSYEQLIRLARDAQPFVSFIDPDDHMFLKPSHMPDQIKQYCQRTGQPVPESQGEIINCVLTSLALKYRLILERTEQLANKSFAGLHMVGGGIKNTLLCQYTANAIGRPVWAGPVEATAVGNLLVQYMAQGQINSLQEARLVSRHSYPVTTYEPEDHEHWTEAYAKFRAMTKC</sequence>
<feature type="domain" description="Carbohydrate kinase FGGY N-terminal" evidence="7">
    <location>
        <begin position="3"/>
        <end position="244"/>
    </location>
</feature>
<dbReference type="Pfam" id="PF02782">
    <property type="entry name" value="FGGY_C"/>
    <property type="match status" value="1"/>
</dbReference>
<protein>
    <submittedName>
        <fullName evidence="9">Rhamnulokinase</fullName>
        <ecNumber evidence="9">2.7.1.5</ecNumber>
    </submittedName>
</protein>
<comment type="caution">
    <text evidence="9">The sequence shown here is derived from an EMBL/GenBank/DDBJ whole genome shotgun (WGS) entry which is preliminary data.</text>
</comment>
<reference evidence="9 10" key="1">
    <citation type="submission" date="2023-07" db="EMBL/GenBank/DDBJ databases">
        <title>Genomic Encyclopedia of Type Strains, Phase IV (KMG-IV): sequencing the most valuable type-strain genomes for metagenomic binning, comparative biology and taxonomic classification.</title>
        <authorList>
            <person name="Goeker M."/>
        </authorList>
    </citation>
    <scope>NUCLEOTIDE SEQUENCE [LARGE SCALE GENOMIC DNA]</scope>
    <source>
        <strain evidence="9 10">DSM 17740</strain>
    </source>
</reference>
<keyword evidence="3" id="KW-0547">Nucleotide-binding</keyword>
<name>A0ABU0CQK8_9BACI</name>
<evidence type="ECO:0000259" key="7">
    <source>
        <dbReference type="Pfam" id="PF00370"/>
    </source>
</evidence>
<evidence type="ECO:0000259" key="8">
    <source>
        <dbReference type="Pfam" id="PF02782"/>
    </source>
</evidence>
<evidence type="ECO:0000256" key="3">
    <source>
        <dbReference type="ARBA" id="ARBA00022741"/>
    </source>
</evidence>
<dbReference type="EMBL" id="JAUSUQ010000004">
    <property type="protein sequence ID" value="MDQ0338691.1"/>
    <property type="molecule type" value="Genomic_DNA"/>
</dbReference>
<organism evidence="9 10">
    <name type="scientific">Caldalkalibacillus uzonensis</name>
    <dbReference type="NCBI Taxonomy" id="353224"/>
    <lineage>
        <taxon>Bacteria</taxon>
        <taxon>Bacillati</taxon>
        <taxon>Bacillota</taxon>
        <taxon>Bacilli</taxon>
        <taxon>Bacillales</taxon>
        <taxon>Bacillaceae</taxon>
        <taxon>Caldalkalibacillus</taxon>
    </lineage>
</organism>
<dbReference type="InterPro" id="IPR018485">
    <property type="entry name" value="FGGY_C"/>
</dbReference>